<dbReference type="EMBL" id="JACVVK020000084">
    <property type="protein sequence ID" value="KAK7494327.1"/>
    <property type="molecule type" value="Genomic_DNA"/>
</dbReference>
<evidence type="ECO:0000313" key="2">
    <source>
        <dbReference type="Proteomes" id="UP001519460"/>
    </source>
</evidence>
<organism evidence="1 2">
    <name type="scientific">Batillaria attramentaria</name>
    <dbReference type="NCBI Taxonomy" id="370345"/>
    <lineage>
        <taxon>Eukaryota</taxon>
        <taxon>Metazoa</taxon>
        <taxon>Spiralia</taxon>
        <taxon>Lophotrochozoa</taxon>
        <taxon>Mollusca</taxon>
        <taxon>Gastropoda</taxon>
        <taxon>Caenogastropoda</taxon>
        <taxon>Sorbeoconcha</taxon>
        <taxon>Cerithioidea</taxon>
        <taxon>Batillariidae</taxon>
        <taxon>Batillaria</taxon>
    </lineage>
</organism>
<reference evidence="1 2" key="1">
    <citation type="journal article" date="2023" name="Sci. Data">
        <title>Genome assembly of the Korean intertidal mud-creeper Batillaria attramentaria.</title>
        <authorList>
            <person name="Patra A.K."/>
            <person name="Ho P.T."/>
            <person name="Jun S."/>
            <person name="Lee S.J."/>
            <person name="Kim Y."/>
            <person name="Won Y.J."/>
        </authorList>
    </citation>
    <scope>NUCLEOTIDE SEQUENCE [LARGE SCALE GENOMIC DNA]</scope>
    <source>
        <strain evidence="1">Wonlab-2016</strain>
    </source>
</reference>
<comment type="caution">
    <text evidence="1">The sequence shown here is derived from an EMBL/GenBank/DDBJ whole genome shotgun (WGS) entry which is preliminary data.</text>
</comment>
<protein>
    <submittedName>
        <fullName evidence="1">Uncharacterized protein</fullName>
    </submittedName>
</protein>
<sequence length="102" mass="11788">MTMMDTLSRTGKSLGLKWKRLSFSASLTWQNANGSHHCRRCHVFTVKSVAMHVVRRFSVLFFYLNKQKDVIVLRVFVELPVSLGSTLIYRKYLPPNKGSKKL</sequence>
<dbReference type="AlphaFoldDB" id="A0ABD0L4J6"/>
<evidence type="ECO:0000313" key="1">
    <source>
        <dbReference type="EMBL" id="KAK7494327.1"/>
    </source>
</evidence>
<keyword evidence="2" id="KW-1185">Reference proteome</keyword>
<name>A0ABD0L4J6_9CAEN</name>
<gene>
    <name evidence="1" type="ORF">BaRGS_00014430</name>
</gene>
<accession>A0ABD0L4J6</accession>
<proteinExistence type="predicted"/>
<dbReference type="Proteomes" id="UP001519460">
    <property type="component" value="Unassembled WGS sequence"/>
</dbReference>